<accession>A0A397GBN4</accession>
<evidence type="ECO:0000313" key="2">
    <source>
        <dbReference type="Proteomes" id="UP000266861"/>
    </source>
</evidence>
<dbReference type="AlphaFoldDB" id="A0A397GBN4"/>
<comment type="caution">
    <text evidence="1">The sequence shown here is derived from an EMBL/GenBank/DDBJ whole genome shotgun (WGS) entry which is preliminary data.</text>
</comment>
<evidence type="ECO:0000313" key="1">
    <source>
        <dbReference type="EMBL" id="RHZ48422.1"/>
    </source>
</evidence>
<protein>
    <submittedName>
        <fullName evidence="1">Uncharacterized protein</fullName>
    </submittedName>
</protein>
<sequence>MPYPFQTFGAYSFRDNELTLGELIRDIIKMDDGKQILVEIIDPGEIPNRNNEVFGFNEDLNTDEHEIEQQRSS</sequence>
<keyword evidence="2" id="KW-1185">Reference proteome</keyword>
<organism evidence="1 2">
    <name type="scientific">Diversispora epigaea</name>
    <dbReference type="NCBI Taxonomy" id="1348612"/>
    <lineage>
        <taxon>Eukaryota</taxon>
        <taxon>Fungi</taxon>
        <taxon>Fungi incertae sedis</taxon>
        <taxon>Mucoromycota</taxon>
        <taxon>Glomeromycotina</taxon>
        <taxon>Glomeromycetes</taxon>
        <taxon>Diversisporales</taxon>
        <taxon>Diversisporaceae</taxon>
        <taxon>Diversispora</taxon>
    </lineage>
</organism>
<gene>
    <name evidence="1" type="ORF">Glove_551g50</name>
</gene>
<proteinExistence type="predicted"/>
<reference evidence="1 2" key="1">
    <citation type="submission" date="2018-08" db="EMBL/GenBank/DDBJ databases">
        <title>Genome and evolution of the arbuscular mycorrhizal fungus Diversispora epigaea (formerly Glomus versiforme) and its bacterial endosymbionts.</title>
        <authorList>
            <person name="Sun X."/>
            <person name="Fei Z."/>
            <person name="Harrison M."/>
        </authorList>
    </citation>
    <scope>NUCLEOTIDE SEQUENCE [LARGE SCALE GENOMIC DNA]</scope>
    <source>
        <strain evidence="1 2">IT104</strain>
    </source>
</reference>
<name>A0A397GBN4_9GLOM</name>
<dbReference type="EMBL" id="PQFF01000469">
    <property type="protein sequence ID" value="RHZ48422.1"/>
    <property type="molecule type" value="Genomic_DNA"/>
</dbReference>
<dbReference type="Proteomes" id="UP000266861">
    <property type="component" value="Unassembled WGS sequence"/>
</dbReference>